<evidence type="ECO:0000313" key="8">
    <source>
        <dbReference type="Proteomes" id="UP000274131"/>
    </source>
</evidence>
<dbReference type="WBParaSite" id="EVEC_0000046601-mRNA-1">
    <property type="protein sequence ID" value="EVEC_0000046601-mRNA-1"/>
    <property type="gene ID" value="EVEC_0000046601"/>
</dbReference>
<dbReference type="Proteomes" id="UP000274131">
    <property type="component" value="Unassembled WGS sequence"/>
</dbReference>
<evidence type="ECO:0000256" key="1">
    <source>
        <dbReference type="ARBA" id="ARBA00004496"/>
    </source>
</evidence>
<dbReference type="InterPro" id="IPR002052">
    <property type="entry name" value="DNA_methylase_N6_adenine_CS"/>
</dbReference>
<comment type="subcellular location">
    <subcellularLocation>
        <location evidence="1">Cytoplasm</location>
    </subcellularLocation>
</comment>
<reference evidence="9" key="1">
    <citation type="submission" date="2017-02" db="UniProtKB">
        <authorList>
            <consortium name="WormBaseParasite"/>
        </authorList>
    </citation>
    <scope>IDENTIFICATION</scope>
</reference>
<reference evidence="7 8" key="2">
    <citation type="submission" date="2018-10" db="EMBL/GenBank/DDBJ databases">
        <authorList>
            <consortium name="Pathogen Informatics"/>
        </authorList>
    </citation>
    <scope>NUCLEOTIDE SEQUENCE [LARGE SCALE GENOMIC DNA]</scope>
</reference>
<dbReference type="Pfam" id="PF10237">
    <property type="entry name" value="N6-adenineMlase"/>
    <property type="match status" value="1"/>
</dbReference>
<dbReference type="GO" id="GO:0008988">
    <property type="term" value="F:rRNA (adenine-N6-)-methyltransferase activity"/>
    <property type="evidence" value="ECO:0007669"/>
    <property type="project" value="InterPro"/>
</dbReference>
<dbReference type="PROSITE" id="PS00092">
    <property type="entry name" value="N6_MTASE"/>
    <property type="match status" value="1"/>
</dbReference>
<keyword evidence="5" id="KW-0539">Nucleus</keyword>
<dbReference type="InterPro" id="IPR039846">
    <property type="entry name" value="ZCCHC4"/>
</dbReference>
<evidence type="ECO:0000256" key="4">
    <source>
        <dbReference type="ARBA" id="ARBA00022679"/>
    </source>
</evidence>
<dbReference type="AlphaFoldDB" id="A0A0N4UT98"/>
<evidence type="ECO:0000256" key="6">
    <source>
        <dbReference type="SAM" id="MobiDB-lite"/>
    </source>
</evidence>
<keyword evidence="3" id="KW-0489">Methyltransferase</keyword>
<dbReference type="InterPro" id="IPR041370">
    <property type="entry name" value="Mlase_EEF1AKMT1/ZCCHC4"/>
</dbReference>
<organism evidence="9">
    <name type="scientific">Enterobius vermicularis</name>
    <name type="common">Human pinworm</name>
    <dbReference type="NCBI Taxonomy" id="51028"/>
    <lineage>
        <taxon>Eukaryota</taxon>
        <taxon>Metazoa</taxon>
        <taxon>Ecdysozoa</taxon>
        <taxon>Nematoda</taxon>
        <taxon>Chromadorea</taxon>
        <taxon>Rhabditida</taxon>
        <taxon>Spirurina</taxon>
        <taxon>Oxyuridomorpha</taxon>
        <taxon>Oxyuroidea</taxon>
        <taxon>Oxyuridae</taxon>
        <taxon>Enterobius</taxon>
    </lineage>
</organism>
<evidence type="ECO:0000256" key="3">
    <source>
        <dbReference type="ARBA" id="ARBA00022603"/>
    </source>
</evidence>
<dbReference type="PANTHER" id="PTHR13493">
    <property type="entry name" value="ZINC FINGER CCHC DOMAIN-CONTAINING"/>
    <property type="match status" value="1"/>
</dbReference>
<dbReference type="GO" id="GO:0005730">
    <property type="term" value="C:nucleolus"/>
    <property type="evidence" value="ECO:0007669"/>
    <property type="project" value="TreeGrafter"/>
</dbReference>
<evidence type="ECO:0000256" key="5">
    <source>
        <dbReference type="ARBA" id="ARBA00023242"/>
    </source>
</evidence>
<dbReference type="PANTHER" id="PTHR13493:SF3">
    <property type="entry name" value="RRNA N6-ADENOSINE-METHYLTRANSFERASE ZCCHC4"/>
    <property type="match status" value="1"/>
</dbReference>
<gene>
    <name evidence="7" type="ORF">EVEC_LOCUS313</name>
</gene>
<dbReference type="STRING" id="51028.A0A0N4UT98"/>
<evidence type="ECO:0000313" key="9">
    <source>
        <dbReference type="WBParaSite" id="EVEC_0000046601-mRNA-1"/>
    </source>
</evidence>
<dbReference type="GO" id="GO:0005737">
    <property type="term" value="C:cytoplasm"/>
    <property type="evidence" value="ECO:0007669"/>
    <property type="project" value="UniProtKB-SubCell"/>
</dbReference>
<feature type="region of interest" description="Disordered" evidence="6">
    <location>
        <begin position="1"/>
        <end position="26"/>
    </location>
</feature>
<evidence type="ECO:0000313" key="7">
    <source>
        <dbReference type="EMBL" id="VDD85170.1"/>
    </source>
</evidence>
<protein>
    <submittedName>
        <fullName evidence="9">rRNA N6-adenosine-methyltransferase ZCCHC4</fullName>
    </submittedName>
</protein>
<dbReference type="EMBL" id="UXUI01000303">
    <property type="protein sequence ID" value="VDD85170.1"/>
    <property type="molecule type" value="Genomic_DNA"/>
</dbReference>
<sequence length="333" mass="37734">MKVRIQKKESEKQAGHGSHSPYDQKRLHKFHARLQKNRAGKRNRVQSRMRSATKMKVPDVSFKDRTGYCYLDPNGNVPACPHGPCILLGRKSRSGKVIDRKFVCAVFRKGECDFSCPVAEDGSLTVPEASVSTVDSGGLKKSAPFRKIYKSIKRLSAADENLFYCKTCNDAVSSTHTHSVVGPLKKTQFRKPSVLFSLDDSKSSKAQFWFSEDCLRVLDDIISDNDFDGVLCIGTPTVFEFIQCDPERRARLKSFLLDLDGRFGAFYRSTQFAQYSMLVDHFYNALSLKKVNQYFKSVQKLVIICDPPFGILTEPLLRALEKLQDRYRLTDAS</sequence>
<name>A0A0N4UT98_ENTVE</name>
<evidence type="ECO:0000256" key="2">
    <source>
        <dbReference type="ARBA" id="ARBA00022490"/>
    </source>
</evidence>
<keyword evidence="4" id="KW-0808">Transferase</keyword>
<keyword evidence="2" id="KW-0963">Cytoplasm</keyword>
<feature type="compositionally biased region" description="Basic and acidic residues" evidence="6">
    <location>
        <begin position="1"/>
        <end position="14"/>
    </location>
</feature>
<accession>A0A0N4UT98</accession>
<proteinExistence type="predicted"/>
<dbReference type="OrthoDB" id="431817at2759"/>
<keyword evidence="8" id="KW-1185">Reference proteome</keyword>
<dbReference type="GO" id="GO:0003676">
    <property type="term" value="F:nucleic acid binding"/>
    <property type="evidence" value="ECO:0007669"/>
    <property type="project" value="InterPro"/>
</dbReference>